<dbReference type="Gene3D" id="3.40.50.1820">
    <property type="entry name" value="alpha/beta hydrolase"/>
    <property type="match status" value="1"/>
</dbReference>
<protein>
    <submittedName>
        <fullName evidence="3">Arylformamidase</fullName>
        <ecNumber evidence="3">3.5.1.9</ecNumber>
    </submittedName>
</protein>
<organism evidence="3 4">
    <name type="scientific">Hydrogenophaga laconesensis</name>
    <dbReference type="NCBI Taxonomy" id="1805971"/>
    <lineage>
        <taxon>Bacteria</taxon>
        <taxon>Pseudomonadati</taxon>
        <taxon>Pseudomonadota</taxon>
        <taxon>Betaproteobacteria</taxon>
        <taxon>Burkholderiales</taxon>
        <taxon>Comamonadaceae</taxon>
        <taxon>Hydrogenophaga</taxon>
    </lineage>
</organism>
<dbReference type="GO" id="GO:0004061">
    <property type="term" value="F:arylformamidase activity"/>
    <property type="evidence" value="ECO:0007669"/>
    <property type="project" value="UniProtKB-EC"/>
</dbReference>
<dbReference type="RefSeq" id="WP_310308015.1">
    <property type="nucleotide sequence ID" value="NZ_JAVDWE010000004.1"/>
</dbReference>
<sequence>MNASLHDMAAGAGLAQAQALRDSAYNNGAAVADSAAITRGWVSRGEAVRRLGGARLGWSYGSAPRQAIDFFPGADDSLPLLVFFHGGYWQTRAKEDFSFVAEGPLAAGFAVAMVGYTLAPDASLPGIVQECRDALAFLRGAFGAPPLMLAGWSAGAHLATSLMDEAGVMATLAISGVYELEPLRHTYLNTALRLDEATAKACSPLNNLPGAHRPLSVAWGGSELPALRSQSERYVHQRLSHGQPTHAMPLAGLHHFSVLDELAAPHGRLTQELLRLARA</sequence>
<dbReference type="Proteomes" id="UP001265550">
    <property type="component" value="Unassembled WGS sequence"/>
</dbReference>
<dbReference type="InterPro" id="IPR050300">
    <property type="entry name" value="GDXG_lipolytic_enzyme"/>
</dbReference>
<evidence type="ECO:0000313" key="4">
    <source>
        <dbReference type="Proteomes" id="UP001265550"/>
    </source>
</evidence>
<reference evidence="3 4" key="1">
    <citation type="submission" date="2023-07" db="EMBL/GenBank/DDBJ databases">
        <title>Sorghum-associated microbial communities from plants grown in Nebraska, USA.</title>
        <authorList>
            <person name="Schachtman D."/>
        </authorList>
    </citation>
    <scope>NUCLEOTIDE SEQUENCE [LARGE SCALE GENOMIC DNA]</scope>
    <source>
        <strain evidence="3 4">BE240</strain>
    </source>
</reference>
<keyword evidence="1 3" id="KW-0378">Hydrolase</keyword>
<name>A0ABU1V995_9BURK</name>
<dbReference type="SUPFAM" id="SSF53474">
    <property type="entry name" value="alpha/beta-Hydrolases"/>
    <property type="match status" value="1"/>
</dbReference>
<evidence type="ECO:0000259" key="2">
    <source>
        <dbReference type="Pfam" id="PF20434"/>
    </source>
</evidence>
<dbReference type="InterPro" id="IPR029058">
    <property type="entry name" value="AB_hydrolase_fold"/>
</dbReference>
<keyword evidence="4" id="KW-1185">Reference proteome</keyword>
<feature type="domain" description="BD-FAE-like" evidence="2">
    <location>
        <begin position="74"/>
        <end position="160"/>
    </location>
</feature>
<dbReference type="PANTHER" id="PTHR48081:SF33">
    <property type="entry name" value="KYNURENINE FORMAMIDASE"/>
    <property type="match status" value="1"/>
</dbReference>
<evidence type="ECO:0000256" key="1">
    <source>
        <dbReference type="ARBA" id="ARBA00022801"/>
    </source>
</evidence>
<accession>A0ABU1V995</accession>
<dbReference type="Pfam" id="PF20434">
    <property type="entry name" value="BD-FAE"/>
    <property type="match status" value="1"/>
</dbReference>
<dbReference type="EC" id="3.5.1.9" evidence="3"/>
<evidence type="ECO:0000313" key="3">
    <source>
        <dbReference type="EMBL" id="MDR7094039.1"/>
    </source>
</evidence>
<comment type="caution">
    <text evidence="3">The sequence shown here is derived from an EMBL/GenBank/DDBJ whole genome shotgun (WGS) entry which is preliminary data.</text>
</comment>
<dbReference type="PANTHER" id="PTHR48081">
    <property type="entry name" value="AB HYDROLASE SUPERFAMILY PROTEIN C4A8.06C"/>
    <property type="match status" value="1"/>
</dbReference>
<proteinExistence type="predicted"/>
<dbReference type="EMBL" id="JAVDWE010000004">
    <property type="protein sequence ID" value="MDR7094039.1"/>
    <property type="molecule type" value="Genomic_DNA"/>
</dbReference>
<dbReference type="InterPro" id="IPR049492">
    <property type="entry name" value="BD-FAE-like_dom"/>
</dbReference>
<gene>
    <name evidence="3" type="ORF">J2X09_001777</name>
</gene>